<dbReference type="Pfam" id="PF11951">
    <property type="entry name" value="Fungal_trans_2"/>
    <property type="match status" value="1"/>
</dbReference>
<organism evidence="1 2">
    <name type="scientific">Exophiala xenobiotica</name>
    <dbReference type="NCBI Taxonomy" id="348802"/>
    <lineage>
        <taxon>Eukaryota</taxon>
        <taxon>Fungi</taxon>
        <taxon>Dikarya</taxon>
        <taxon>Ascomycota</taxon>
        <taxon>Pezizomycotina</taxon>
        <taxon>Eurotiomycetes</taxon>
        <taxon>Chaetothyriomycetidae</taxon>
        <taxon>Chaetothyriales</taxon>
        <taxon>Herpotrichiellaceae</taxon>
        <taxon>Exophiala</taxon>
    </lineage>
</organism>
<dbReference type="HOGENOM" id="CLU_027371_1_1_1"/>
<dbReference type="InterPro" id="IPR052400">
    <property type="entry name" value="Zn2-C6_fungal_TF"/>
</dbReference>
<sequence>MDAGSMQCFSMQDLQCFHHYLHAALPHLPLGSGRLWGEDIPQLAYCRPYLMHALLGLGAFHLNAVCSEDGIFRQNALDHRIRALRSLKQAISNTTVEVSDGIAILAACYALTFQSIYLANGIDDYILLVRGCYLTTTAFRHHGSITALPGQHLHLIAQELENMPKPKAQMIRAGIGSLQQIIPLLQSTPELEFYKGIEAVFAGLLECSRVGYERFISLYDAWTTQESFETLKDNNNLTMRLLLFFYILESFMFAPFAPWDFPDDVPISEHRLNGMLEWSNSIWADLPEGLRSYLQWPKSIFDRAKLIKADRTGRSLWKDALRILFIDGETC</sequence>
<accession>A0A0D2ESR5</accession>
<dbReference type="RefSeq" id="XP_013319357.1">
    <property type="nucleotide sequence ID" value="XM_013463903.1"/>
</dbReference>
<dbReference type="PANTHER" id="PTHR47657:SF7">
    <property type="entry name" value="STEROL REGULATORY ELEMENT-BINDING PROTEIN ECM22"/>
    <property type="match status" value="1"/>
</dbReference>
<protein>
    <recommendedName>
        <fullName evidence="3">Transcription factor domain-containing protein</fullName>
    </recommendedName>
</protein>
<dbReference type="InterPro" id="IPR021858">
    <property type="entry name" value="Fun_TF"/>
</dbReference>
<dbReference type="STRING" id="348802.A0A0D2ESR5"/>
<dbReference type="AlphaFoldDB" id="A0A0D2ESR5"/>
<keyword evidence="2" id="KW-1185">Reference proteome</keyword>
<dbReference type="Proteomes" id="UP000054342">
    <property type="component" value="Unassembled WGS sequence"/>
</dbReference>
<evidence type="ECO:0008006" key="3">
    <source>
        <dbReference type="Google" id="ProtNLM"/>
    </source>
</evidence>
<dbReference type="GeneID" id="25325179"/>
<dbReference type="EMBL" id="KN847318">
    <property type="protein sequence ID" value="KIW58773.1"/>
    <property type="molecule type" value="Genomic_DNA"/>
</dbReference>
<dbReference type="PANTHER" id="PTHR47657">
    <property type="entry name" value="STEROL REGULATORY ELEMENT-BINDING PROTEIN ECM22"/>
    <property type="match status" value="1"/>
</dbReference>
<proteinExistence type="predicted"/>
<dbReference type="GO" id="GO:0000981">
    <property type="term" value="F:DNA-binding transcription factor activity, RNA polymerase II-specific"/>
    <property type="evidence" value="ECO:0007669"/>
    <property type="project" value="TreeGrafter"/>
</dbReference>
<evidence type="ECO:0000313" key="1">
    <source>
        <dbReference type="EMBL" id="KIW58773.1"/>
    </source>
</evidence>
<evidence type="ECO:0000313" key="2">
    <source>
        <dbReference type="Proteomes" id="UP000054342"/>
    </source>
</evidence>
<gene>
    <name evidence="1" type="ORF">PV05_03271</name>
</gene>
<reference evidence="1 2" key="1">
    <citation type="submission" date="2015-01" db="EMBL/GenBank/DDBJ databases">
        <title>The Genome Sequence of Exophiala xenobiotica CBS118157.</title>
        <authorList>
            <consortium name="The Broad Institute Genomics Platform"/>
            <person name="Cuomo C."/>
            <person name="de Hoog S."/>
            <person name="Gorbushina A."/>
            <person name="Stielow B."/>
            <person name="Teixiera M."/>
            <person name="Abouelleil A."/>
            <person name="Chapman S.B."/>
            <person name="Priest M."/>
            <person name="Young S.K."/>
            <person name="Wortman J."/>
            <person name="Nusbaum C."/>
            <person name="Birren B."/>
        </authorList>
    </citation>
    <scope>NUCLEOTIDE SEQUENCE [LARGE SCALE GENOMIC DNA]</scope>
    <source>
        <strain evidence="1 2">CBS 118157</strain>
    </source>
</reference>
<dbReference type="OrthoDB" id="416217at2759"/>
<name>A0A0D2ESR5_9EURO</name>